<gene>
    <name evidence="5" type="ORF">BJY01DRAFT_256344</name>
</gene>
<dbReference type="InterPro" id="IPR006115">
    <property type="entry name" value="6PGDH_NADP-bd"/>
</dbReference>
<feature type="domain" description="6-phosphogluconate dehydrogenase NADP-binding" evidence="3">
    <location>
        <begin position="1"/>
        <end position="138"/>
    </location>
</feature>
<evidence type="ECO:0000313" key="5">
    <source>
        <dbReference type="EMBL" id="KAL2825103.1"/>
    </source>
</evidence>
<reference evidence="5 6" key="1">
    <citation type="submission" date="2024-07" db="EMBL/GenBank/DDBJ databases">
        <title>Section-level genome sequencing and comparative genomics of Aspergillus sections Usti and Cavernicolus.</title>
        <authorList>
            <consortium name="Lawrence Berkeley National Laboratory"/>
            <person name="Nybo J.L."/>
            <person name="Vesth T.C."/>
            <person name="Theobald S."/>
            <person name="Frisvad J.C."/>
            <person name="Larsen T.O."/>
            <person name="Kjaerboelling I."/>
            <person name="Rothschild-Mancinelli K."/>
            <person name="Lyhne E.K."/>
            <person name="Kogle M.E."/>
            <person name="Barry K."/>
            <person name="Clum A."/>
            <person name="Na H."/>
            <person name="Ledsgaard L."/>
            <person name="Lin J."/>
            <person name="Lipzen A."/>
            <person name="Kuo A."/>
            <person name="Riley R."/>
            <person name="Mondo S."/>
            <person name="Labutti K."/>
            <person name="Haridas S."/>
            <person name="Pangalinan J."/>
            <person name="Salamov A.A."/>
            <person name="Simmons B.A."/>
            <person name="Magnuson J.K."/>
            <person name="Chen J."/>
            <person name="Drula E."/>
            <person name="Henrissat B."/>
            <person name="Wiebenga A."/>
            <person name="Lubbers R.J."/>
            <person name="Gomes A.C."/>
            <person name="Makela M.R."/>
            <person name="Stajich J."/>
            <person name="Grigoriev I.V."/>
            <person name="Mortensen U.H."/>
            <person name="De Vries R.P."/>
            <person name="Baker S.E."/>
            <person name="Andersen M.R."/>
        </authorList>
    </citation>
    <scope>NUCLEOTIDE SEQUENCE [LARGE SCALE GENOMIC DNA]</scope>
    <source>
        <strain evidence="5 6">CBS 123904</strain>
    </source>
</reference>
<dbReference type="SUPFAM" id="SSF48179">
    <property type="entry name" value="6-phosphogluconate dehydrogenase C-terminal domain-like"/>
    <property type="match status" value="1"/>
</dbReference>
<feature type="domain" description="3-hydroxyisobutyrate dehydrogenase-like NAD-binding" evidence="4">
    <location>
        <begin position="183"/>
        <end position="306"/>
    </location>
</feature>
<dbReference type="SUPFAM" id="SSF51735">
    <property type="entry name" value="NAD(P)-binding Rossmann-fold domains"/>
    <property type="match status" value="1"/>
</dbReference>
<name>A0ABR4IE19_9EURO</name>
<dbReference type="InterPro" id="IPR013328">
    <property type="entry name" value="6PGD_dom2"/>
</dbReference>
<dbReference type="InterPro" id="IPR008927">
    <property type="entry name" value="6-PGluconate_DH-like_C_sf"/>
</dbReference>
<dbReference type="PANTHER" id="PTHR22981">
    <property type="entry name" value="3-HYDROXYISOBUTYRATE DEHYDROGENASE-RELATED"/>
    <property type="match status" value="1"/>
</dbReference>
<evidence type="ECO:0000313" key="6">
    <source>
        <dbReference type="Proteomes" id="UP001610446"/>
    </source>
</evidence>
<sequence>MGARMAVNLRKKMAPTATLYINDIDLTACHRFATENAHAGPIIIASSAAEVAAKCDTLLSIVPTSENVRQVYLDLVHGVVAAPPNPRRLMLECSTIEIAATREVGEAVMGKGAGVYVDTPVSGGARGAEEGTIAFLVGHAGPDPDSPSAAAAATETESIPRRIKDTVSHMGLASRVNFCGALGSGLVGKIVNNYISINNVLSLAEGMAFGIRHGVDKMTLYNCVKASSGDSWVLENKNAVPGVIARSPASNGFRATFAPRMVVKDLGLGIAAAEEVGIDASMGRNALVRFQQADRDQRTTDLDCTSIWLHMNDMVDEWVAENAQM</sequence>
<dbReference type="Gene3D" id="1.10.1040.10">
    <property type="entry name" value="N-(1-d-carboxylethyl)-l-norvaline Dehydrogenase, domain 2"/>
    <property type="match status" value="1"/>
</dbReference>
<keyword evidence="6" id="KW-1185">Reference proteome</keyword>
<accession>A0ABR4IE19</accession>
<dbReference type="EMBL" id="JBFXLU010000515">
    <property type="protein sequence ID" value="KAL2825103.1"/>
    <property type="molecule type" value="Genomic_DNA"/>
</dbReference>
<keyword evidence="2" id="KW-0520">NAD</keyword>
<comment type="caution">
    <text evidence="5">The sequence shown here is derived from an EMBL/GenBank/DDBJ whole genome shotgun (WGS) entry which is preliminary data.</text>
</comment>
<dbReference type="InterPro" id="IPR036291">
    <property type="entry name" value="NAD(P)-bd_dom_sf"/>
</dbReference>
<proteinExistence type="predicted"/>
<dbReference type="Pfam" id="PF03446">
    <property type="entry name" value="NAD_binding_2"/>
    <property type="match status" value="1"/>
</dbReference>
<organism evidence="5 6">
    <name type="scientific">Aspergillus pseudoustus</name>
    <dbReference type="NCBI Taxonomy" id="1810923"/>
    <lineage>
        <taxon>Eukaryota</taxon>
        <taxon>Fungi</taxon>
        <taxon>Dikarya</taxon>
        <taxon>Ascomycota</taxon>
        <taxon>Pezizomycotina</taxon>
        <taxon>Eurotiomycetes</taxon>
        <taxon>Eurotiomycetidae</taxon>
        <taxon>Eurotiales</taxon>
        <taxon>Aspergillaceae</taxon>
        <taxon>Aspergillus</taxon>
        <taxon>Aspergillus subgen. Nidulantes</taxon>
    </lineage>
</organism>
<dbReference type="InterPro" id="IPR015815">
    <property type="entry name" value="HIBADH-related"/>
</dbReference>
<protein>
    <submittedName>
        <fullName evidence="5">6-phosphogluconate dehydrogenase</fullName>
    </submittedName>
</protein>
<dbReference type="PIRSF" id="PIRSF000103">
    <property type="entry name" value="HIBADH"/>
    <property type="match status" value="1"/>
</dbReference>
<evidence type="ECO:0000259" key="4">
    <source>
        <dbReference type="Pfam" id="PF14833"/>
    </source>
</evidence>
<evidence type="ECO:0000256" key="2">
    <source>
        <dbReference type="ARBA" id="ARBA00023027"/>
    </source>
</evidence>
<dbReference type="InterPro" id="IPR029154">
    <property type="entry name" value="HIBADH-like_NADP-bd"/>
</dbReference>
<evidence type="ECO:0000259" key="3">
    <source>
        <dbReference type="Pfam" id="PF03446"/>
    </source>
</evidence>
<dbReference type="Pfam" id="PF14833">
    <property type="entry name" value="NAD_binding_11"/>
    <property type="match status" value="1"/>
</dbReference>
<dbReference type="PANTHER" id="PTHR22981:SF81">
    <property type="entry name" value="DEHYDROGENASE, PUTATIVE-RELATED"/>
    <property type="match status" value="1"/>
</dbReference>
<dbReference type="Proteomes" id="UP001610446">
    <property type="component" value="Unassembled WGS sequence"/>
</dbReference>
<dbReference type="Gene3D" id="3.40.50.720">
    <property type="entry name" value="NAD(P)-binding Rossmann-like Domain"/>
    <property type="match status" value="1"/>
</dbReference>
<evidence type="ECO:0000256" key="1">
    <source>
        <dbReference type="ARBA" id="ARBA00023002"/>
    </source>
</evidence>
<keyword evidence="1" id="KW-0560">Oxidoreductase</keyword>